<dbReference type="OrthoDB" id="419317at2759"/>
<dbReference type="GO" id="GO:0006511">
    <property type="term" value="P:ubiquitin-dependent protein catabolic process"/>
    <property type="evidence" value="ECO:0007669"/>
    <property type="project" value="TreeGrafter"/>
</dbReference>
<dbReference type="PRINTS" id="PR00348">
    <property type="entry name" value="UBIQUITIN"/>
</dbReference>
<dbReference type="GO" id="GO:0005829">
    <property type="term" value="C:cytosol"/>
    <property type="evidence" value="ECO:0007669"/>
    <property type="project" value="TreeGrafter"/>
</dbReference>
<dbReference type="CDD" id="cd17039">
    <property type="entry name" value="Ubl_ubiquitin_like"/>
    <property type="match status" value="1"/>
</dbReference>
<dbReference type="AlphaFoldDB" id="A0A9Q0DEW1"/>
<comment type="caution">
    <text evidence="3">The sequence shown here is derived from an EMBL/GenBank/DDBJ whole genome shotgun (WGS) entry which is preliminary data.</text>
</comment>
<feature type="compositionally biased region" description="Polar residues" evidence="1">
    <location>
        <begin position="287"/>
        <end position="298"/>
    </location>
</feature>
<feature type="compositionally biased region" description="Basic and acidic residues" evidence="1">
    <location>
        <begin position="1"/>
        <end position="22"/>
    </location>
</feature>
<dbReference type="GO" id="GO:0031593">
    <property type="term" value="F:polyubiquitin modification-dependent protein binding"/>
    <property type="evidence" value="ECO:0007669"/>
    <property type="project" value="TreeGrafter"/>
</dbReference>
<proteinExistence type="predicted"/>
<keyword evidence="4" id="KW-1185">Reference proteome</keyword>
<feature type="region of interest" description="Disordered" evidence="1">
    <location>
        <begin position="281"/>
        <end position="301"/>
    </location>
</feature>
<organism evidence="3 4">
    <name type="scientific">Muraenolepis orangiensis</name>
    <name type="common">Patagonian moray cod</name>
    <dbReference type="NCBI Taxonomy" id="630683"/>
    <lineage>
        <taxon>Eukaryota</taxon>
        <taxon>Metazoa</taxon>
        <taxon>Chordata</taxon>
        <taxon>Craniata</taxon>
        <taxon>Vertebrata</taxon>
        <taxon>Euteleostomi</taxon>
        <taxon>Actinopterygii</taxon>
        <taxon>Neopterygii</taxon>
        <taxon>Teleostei</taxon>
        <taxon>Neoteleostei</taxon>
        <taxon>Acanthomorphata</taxon>
        <taxon>Zeiogadaria</taxon>
        <taxon>Gadariae</taxon>
        <taxon>Gadiformes</taxon>
        <taxon>Muraenolepidoidei</taxon>
        <taxon>Muraenolepididae</taxon>
        <taxon>Muraenolepis</taxon>
    </lineage>
</organism>
<dbReference type="SUPFAM" id="SSF57850">
    <property type="entry name" value="RING/U-box"/>
    <property type="match status" value="1"/>
</dbReference>
<sequence length="306" mass="34424">MSDEKKNDPLDATMSDEKKNDPLDATMKYVNKPDDIGPLQEDEDLVVEMSCGHSTTPGSLTGWCRSLLKESQFKFTCPTPKPDGKVCSVELSYQEVRRVAALTVDEMQQFEERLAHLTVHAMFQIKECPGCGTYVERKTEDNLCFSCPICEESNRPSHQFCWQCLQPWKGPAPRVDRCENPGCVDRDLQVSTRDGMGSLYRVIVKELDGEKTTVVLCDTDEQMQTMTVLQLKTKIAERLPDIEGTWEDLRLIFGGKQLDDEATLVSFGIEHESTIHLVKRLRGGGTPNSRETTDTSLAPESPCRIL</sequence>
<dbReference type="InterPro" id="IPR019956">
    <property type="entry name" value="Ubiquitin_dom"/>
</dbReference>
<dbReference type="Pfam" id="PF00240">
    <property type="entry name" value="ubiquitin"/>
    <property type="match status" value="1"/>
</dbReference>
<evidence type="ECO:0000259" key="2">
    <source>
        <dbReference type="PROSITE" id="PS50053"/>
    </source>
</evidence>
<reference evidence="3" key="1">
    <citation type="submission" date="2022-07" db="EMBL/GenBank/DDBJ databases">
        <title>Chromosome-level genome of Muraenolepis orangiensis.</title>
        <authorList>
            <person name="Kim J."/>
        </authorList>
    </citation>
    <scope>NUCLEOTIDE SEQUENCE</scope>
    <source>
        <strain evidence="3">KU_S4_2022</strain>
        <tissue evidence="3">Muscle</tissue>
    </source>
</reference>
<dbReference type="InterPro" id="IPR029071">
    <property type="entry name" value="Ubiquitin-like_domsf"/>
</dbReference>
<dbReference type="PROSITE" id="PS50053">
    <property type="entry name" value="UBIQUITIN_2"/>
    <property type="match status" value="1"/>
</dbReference>
<protein>
    <recommendedName>
        <fullName evidence="2">Ubiquitin-like domain-containing protein</fullName>
    </recommendedName>
</protein>
<evidence type="ECO:0000313" key="3">
    <source>
        <dbReference type="EMBL" id="KAJ3585362.1"/>
    </source>
</evidence>
<dbReference type="Proteomes" id="UP001148018">
    <property type="component" value="Unassembled WGS sequence"/>
</dbReference>
<accession>A0A9Q0DEW1</accession>
<evidence type="ECO:0000256" key="1">
    <source>
        <dbReference type="SAM" id="MobiDB-lite"/>
    </source>
</evidence>
<dbReference type="PANTHER" id="PTHR10677">
    <property type="entry name" value="UBIQUILIN"/>
    <property type="match status" value="1"/>
</dbReference>
<dbReference type="Gene3D" id="3.10.20.90">
    <property type="entry name" value="Phosphatidylinositol 3-kinase Catalytic Subunit, Chain A, domain 1"/>
    <property type="match status" value="1"/>
</dbReference>
<dbReference type="EMBL" id="JANIIK010000118">
    <property type="protein sequence ID" value="KAJ3585362.1"/>
    <property type="molecule type" value="Genomic_DNA"/>
</dbReference>
<evidence type="ECO:0000313" key="4">
    <source>
        <dbReference type="Proteomes" id="UP001148018"/>
    </source>
</evidence>
<feature type="domain" description="Ubiquitin-like" evidence="2">
    <location>
        <begin position="200"/>
        <end position="284"/>
    </location>
</feature>
<gene>
    <name evidence="3" type="ORF">NHX12_014083</name>
</gene>
<feature type="region of interest" description="Disordered" evidence="1">
    <location>
        <begin position="1"/>
        <end position="35"/>
    </location>
</feature>
<dbReference type="InterPro" id="IPR000626">
    <property type="entry name" value="Ubiquitin-like_dom"/>
</dbReference>
<dbReference type="InterPro" id="IPR015496">
    <property type="entry name" value="Ubiquilin"/>
</dbReference>
<dbReference type="PANTHER" id="PTHR10677:SF3">
    <property type="entry name" value="FI07626P-RELATED"/>
    <property type="match status" value="1"/>
</dbReference>
<dbReference type="SUPFAM" id="SSF54236">
    <property type="entry name" value="Ubiquitin-like"/>
    <property type="match status" value="1"/>
</dbReference>
<dbReference type="SMART" id="SM00213">
    <property type="entry name" value="UBQ"/>
    <property type="match status" value="1"/>
</dbReference>
<name>A0A9Q0DEW1_9TELE</name>